<name>A0A839Q488_MYCIR</name>
<reference evidence="3 4" key="1">
    <citation type="submission" date="2020-08" db="EMBL/GenBank/DDBJ databases">
        <title>The Agave Microbiome: Exploring the role of microbial communities in plant adaptations to desert environments.</title>
        <authorList>
            <person name="Partida-Martinez L.P."/>
        </authorList>
    </citation>
    <scope>NUCLEOTIDE SEQUENCE [LARGE SCALE GENOMIC DNA]</scope>
    <source>
        <strain evidence="3 4">AT2.18</strain>
    </source>
</reference>
<feature type="domain" description="Isochorismatase-like" evidence="2">
    <location>
        <begin position="26"/>
        <end position="61"/>
    </location>
</feature>
<proteinExistence type="predicted"/>
<dbReference type="InterPro" id="IPR036380">
    <property type="entry name" value="Isochorismatase-like_sf"/>
</dbReference>
<evidence type="ECO:0000259" key="2">
    <source>
        <dbReference type="Pfam" id="PF00857"/>
    </source>
</evidence>
<organism evidence="3 4">
    <name type="scientific">Mycolicibacterium iranicum</name>
    <name type="common">Mycobacterium iranicum</name>
    <dbReference type="NCBI Taxonomy" id="912594"/>
    <lineage>
        <taxon>Bacteria</taxon>
        <taxon>Bacillati</taxon>
        <taxon>Actinomycetota</taxon>
        <taxon>Actinomycetes</taxon>
        <taxon>Mycobacteriales</taxon>
        <taxon>Mycobacteriaceae</taxon>
        <taxon>Mycolicibacterium</taxon>
    </lineage>
</organism>
<dbReference type="RefSeq" id="WP_311736124.1">
    <property type="nucleotide sequence ID" value="NZ_JACHVU010000004.1"/>
</dbReference>
<sequence length="105" mass="11131">MATRSRTPSWNMCSPSAGSAGSPWPGAETDACVRSTLHGAFTRGYDVALVSDAHTAGDKTHWGAPPVDAVIAHTNLYWAHQSAPGRTAEVVTAAELRLTQQRKMA</sequence>
<accession>A0A839Q488</accession>
<dbReference type="EMBL" id="JACHVU010000004">
    <property type="protein sequence ID" value="MBB2990900.1"/>
    <property type="molecule type" value="Genomic_DNA"/>
</dbReference>
<keyword evidence="4" id="KW-1185">Reference proteome</keyword>
<comment type="caution">
    <text evidence="3">The sequence shown here is derived from an EMBL/GenBank/DDBJ whole genome shotgun (WGS) entry which is preliminary data.</text>
</comment>
<dbReference type="InterPro" id="IPR000868">
    <property type="entry name" value="Isochorismatase-like_dom"/>
</dbReference>
<evidence type="ECO:0000313" key="3">
    <source>
        <dbReference type="EMBL" id="MBB2990900.1"/>
    </source>
</evidence>
<evidence type="ECO:0000313" key="4">
    <source>
        <dbReference type="Proteomes" id="UP000550501"/>
    </source>
</evidence>
<gene>
    <name evidence="3" type="ORF">FHR72_002373</name>
</gene>
<feature type="compositionally biased region" description="Polar residues" evidence="1">
    <location>
        <begin position="1"/>
        <end position="13"/>
    </location>
</feature>
<feature type="compositionally biased region" description="Low complexity" evidence="1">
    <location>
        <begin position="14"/>
        <end position="27"/>
    </location>
</feature>
<protein>
    <recommendedName>
        <fullName evidence="2">Isochorismatase-like domain-containing protein</fullName>
    </recommendedName>
</protein>
<dbReference type="SUPFAM" id="SSF52499">
    <property type="entry name" value="Isochorismatase-like hydrolases"/>
    <property type="match status" value="1"/>
</dbReference>
<evidence type="ECO:0000256" key="1">
    <source>
        <dbReference type="SAM" id="MobiDB-lite"/>
    </source>
</evidence>
<feature type="region of interest" description="Disordered" evidence="1">
    <location>
        <begin position="1"/>
        <end position="27"/>
    </location>
</feature>
<dbReference type="Proteomes" id="UP000550501">
    <property type="component" value="Unassembled WGS sequence"/>
</dbReference>
<dbReference type="Gene3D" id="3.40.50.850">
    <property type="entry name" value="Isochorismatase-like"/>
    <property type="match status" value="1"/>
</dbReference>
<dbReference type="AlphaFoldDB" id="A0A839Q488"/>
<dbReference type="Pfam" id="PF00857">
    <property type="entry name" value="Isochorismatase"/>
    <property type="match status" value="1"/>
</dbReference>